<dbReference type="OrthoDB" id="2590590at2759"/>
<dbReference type="Proteomes" id="UP000076532">
    <property type="component" value="Unassembled WGS sequence"/>
</dbReference>
<feature type="compositionally biased region" description="Low complexity" evidence="1">
    <location>
        <begin position="515"/>
        <end position="525"/>
    </location>
</feature>
<organism evidence="2 3">
    <name type="scientific">Athelia psychrophila</name>
    <dbReference type="NCBI Taxonomy" id="1759441"/>
    <lineage>
        <taxon>Eukaryota</taxon>
        <taxon>Fungi</taxon>
        <taxon>Dikarya</taxon>
        <taxon>Basidiomycota</taxon>
        <taxon>Agaricomycotina</taxon>
        <taxon>Agaricomycetes</taxon>
        <taxon>Agaricomycetidae</taxon>
        <taxon>Atheliales</taxon>
        <taxon>Atheliaceae</taxon>
        <taxon>Athelia</taxon>
    </lineage>
</organism>
<reference evidence="2 3" key="1">
    <citation type="journal article" date="2016" name="Mol. Biol. Evol.">
        <title>Comparative Genomics of Early-Diverging Mushroom-Forming Fungi Provides Insights into the Origins of Lignocellulose Decay Capabilities.</title>
        <authorList>
            <person name="Nagy L.G."/>
            <person name="Riley R."/>
            <person name="Tritt A."/>
            <person name="Adam C."/>
            <person name="Daum C."/>
            <person name="Floudas D."/>
            <person name="Sun H."/>
            <person name="Yadav J.S."/>
            <person name="Pangilinan J."/>
            <person name="Larsson K.H."/>
            <person name="Matsuura K."/>
            <person name="Barry K."/>
            <person name="Labutti K."/>
            <person name="Kuo R."/>
            <person name="Ohm R.A."/>
            <person name="Bhattacharya S.S."/>
            <person name="Shirouzu T."/>
            <person name="Yoshinaga Y."/>
            <person name="Martin F.M."/>
            <person name="Grigoriev I.V."/>
            <person name="Hibbett D.S."/>
        </authorList>
    </citation>
    <scope>NUCLEOTIDE SEQUENCE [LARGE SCALE GENOMIC DNA]</scope>
    <source>
        <strain evidence="2 3">CBS 109695</strain>
    </source>
</reference>
<feature type="region of interest" description="Disordered" evidence="1">
    <location>
        <begin position="515"/>
        <end position="542"/>
    </location>
</feature>
<evidence type="ECO:0000313" key="2">
    <source>
        <dbReference type="EMBL" id="KZP13440.1"/>
    </source>
</evidence>
<dbReference type="EMBL" id="KV417632">
    <property type="protein sequence ID" value="KZP13440.1"/>
    <property type="molecule type" value="Genomic_DNA"/>
</dbReference>
<dbReference type="AlphaFoldDB" id="A0A166CA42"/>
<sequence length="743" mass="81707">MSGHPEFMQDSTGPGDELPTYDSLAATNGPNSRFGRWRGWIEKRAAERYRDTPPEELVRRKDRGWGEGLEADGPLVIPTIFNEPATPLSPRHGAFALRISTDLSSNPLPALPDNPEETESTLTLTPPAPLGQRLAPSRLRLHTFGSRFLPHTEHPIRCVLPLLEDTLLLIGHDGGLSVLDTFPRVWTEDGDIESLGPEDAQARMMWEGEAVHQMSLLEVQNIGDGTPQGVVLALVGPTSESSRDHEGMRTLRMYNLASLISLAKWSIAQKGTKPVLLQRQMNAQATPTKRHRTQGSITKGFRNLVTESPVTTTPITPQSYARLLPLEVNTGDRTADCDFSPSSEPTWDLLQEDLPLRWATDFIPLATPGSRLMSTSAHSYAMWNEGGVKGRGSALLAIATKSNILMYEKPKGERAFRFIKEFYTPLQPRQLTFVQQSVQDLSRSFSDGAASSGPRALDASDKLHYARSTMPNVAYSTQLSVFVIFDKKAGVIRIADSAVAEVEFPMDHAELGVASRDTLSSSTSSRRSRHSGHSDAHGPTRQPWILPKRIELPAMQTGGKPTLPRTVYLLTRGKTTLVLPSPLPALISNTTPLLNLTWSYQPSDVTPRVCYPPEEGGPPFLQIVALGPDGVEVQDMSLSFLNNSKGKARAEEPIRASTDVGDAGFLCPGGHWHRSSFVYNLTRTQSVASDHSATSFSSLETEEIAAKLEREQGIYGWSRRGLHDWRIFWVGGTGEDTGEEDEE</sequence>
<name>A0A166CA42_9AGAM</name>
<feature type="region of interest" description="Disordered" evidence="1">
    <location>
        <begin position="1"/>
        <end position="32"/>
    </location>
</feature>
<proteinExistence type="predicted"/>
<accession>A0A166CA42</accession>
<keyword evidence="3" id="KW-1185">Reference proteome</keyword>
<feature type="region of interest" description="Disordered" evidence="1">
    <location>
        <begin position="105"/>
        <end position="131"/>
    </location>
</feature>
<gene>
    <name evidence="2" type="ORF">FIBSPDRAFT_913052</name>
</gene>
<evidence type="ECO:0000313" key="3">
    <source>
        <dbReference type="Proteomes" id="UP000076532"/>
    </source>
</evidence>
<dbReference type="STRING" id="436010.A0A166CA42"/>
<evidence type="ECO:0000256" key="1">
    <source>
        <dbReference type="SAM" id="MobiDB-lite"/>
    </source>
</evidence>
<protein>
    <submittedName>
        <fullName evidence="2">Uncharacterized protein</fullName>
    </submittedName>
</protein>